<keyword evidence="17" id="KW-1185">Reference proteome</keyword>
<comment type="caution">
    <text evidence="16">The sequence shown here is derived from an EMBL/GenBank/DDBJ whole genome shotgun (WGS) entry which is preliminary data.</text>
</comment>
<dbReference type="GO" id="GO:0009279">
    <property type="term" value="C:cell outer membrane"/>
    <property type="evidence" value="ECO:0007669"/>
    <property type="project" value="UniProtKB-SubCell"/>
</dbReference>
<dbReference type="InterPro" id="IPR000531">
    <property type="entry name" value="Beta-barrel_TonB"/>
</dbReference>
<feature type="signal peptide" evidence="13">
    <location>
        <begin position="1"/>
        <end position="27"/>
    </location>
</feature>
<dbReference type="EMBL" id="BFBR01000004">
    <property type="protein sequence ID" value="GBF57834.1"/>
    <property type="molecule type" value="Genomic_DNA"/>
</dbReference>
<evidence type="ECO:0000256" key="10">
    <source>
        <dbReference type="ARBA" id="ARBA00023237"/>
    </source>
</evidence>
<dbReference type="GO" id="GO:0006826">
    <property type="term" value="P:iron ion transport"/>
    <property type="evidence" value="ECO:0007669"/>
    <property type="project" value="UniProtKB-KW"/>
</dbReference>
<dbReference type="PANTHER" id="PTHR32552:SF81">
    <property type="entry name" value="TONB-DEPENDENT OUTER MEMBRANE RECEPTOR"/>
    <property type="match status" value="1"/>
</dbReference>
<keyword evidence="4" id="KW-0410">Iron transport</keyword>
<dbReference type="Pfam" id="PF07715">
    <property type="entry name" value="Plug"/>
    <property type="match status" value="1"/>
</dbReference>
<evidence type="ECO:0000256" key="7">
    <source>
        <dbReference type="ARBA" id="ARBA00023065"/>
    </source>
</evidence>
<evidence type="ECO:0000256" key="3">
    <source>
        <dbReference type="ARBA" id="ARBA00022452"/>
    </source>
</evidence>
<comment type="subcellular location">
    <subcellularLocation>
        <location evidence="1 11">Cell outer membrane</location>
        <topology evidence="1 11">Multi-pass membrane protein</topology>
    </subcellularLocation>
</comment>
<proteinExistence type="inferred from homology"/>
<keyword evidence="7" id="KW-0406">Ion transport</keyword>
<evidence type="ECO:0000259" key="15">
    <source>
        <dbReference type="Pfam" id="PF07715"/>
    </source>
</evidence>
<accession>A0A2P2E9W8</accession>
<dbReference type="Gene3D" id="2.40.170.20">
    <property type="entry name" value="TonB-dependent receptor, beta-barrel domain"/>
    <property type="match status" value="2"/>
</dbReference>
<dbReference type="InterPro" id="IPR039426">
    <property type="entry name" value="TonB-dep_rcpt-like"/>
</dbReference>
<reference evidence="16 17" key="1">
    <citation type="journal article" date="2018" name="Genome Announc.">
        <title>Draft Genome Sequence of "Candidatus Phycosocius bacilliformis," an Alphaproteobacterial Ectosymbiont of the Hydrocarbon-Producing Green Alga Botryococcus braunii.</title>
        <authorList>
            <person name="Tanabe Y."/>
            <person name="Yamaguchi H."/>
            <person name="Watanabe M.M."/>
        </authorList>
    </citation>
    <scope>NUCLEOTIDE SEQUENCE [LARGE SCALE GENOMIC DNA]</scope>
    <source>
        <strain evidence="16 17">BOTRYCO-2</strain>
    </source>
</reference>
<dbReference type="PANTHER" id="PTHR32552">
    <property type="entry name" value="FERRICHROME IRON RECEPTOR-RELATED"/>
    <property type="match status" value="1"/>
</dbReference>
<keyword evidence="8 12" id="KW-0798">TonB box</keyword>
<dbReference type="InterPro" id="IPR036942">
    <property type="entry name" value="Beta-barrel_TonB_sf"/>
</dbReference>
<dbReference type="Pfam" id="PF00593">
    <property type="entry name" value="TonB_dep_Rec_b-barrel"/>
    <property type="match status" value="1"/>
</dbReference>
<keyword evidence="5 11" id="KW-0812">Transmembrane</keyword>
<keyword evidence="6" id="KW-0408">Iron</keyword>
<evidence type="ECO:0000256" key="6">
    <source>
        <dbReference type="ARBA" id="ARBA00023004"/>
    </source>
</evidence>
<evidence type="ECO:0000256" key="1">
    <source>
        <dbReference type="ARBA" id="ARBA00004571"/>
    </source>
</evidence>
<evidence type="ECO:0000313" key="17">
    <source>
        <dbReference type="Proteomes" id="UP000245086"/>
    </source>
</evidence>
<dbReference type="AlphaFoldDB" id="A0A2P2E9W8"/>
<feature type="domain" description="TonB-dependent receptor-like beta-barrel" evidence="14">
    <location>
        <begin position="296"/>
        <end position="820"/>
    </location>
</feature>
<organism evidence="16 17">
    <name type="scientific">Candidatus Phycosocius bacilliformis</name>
    <dbReference type="NCBI Taxonomy" id="1445552"/>
    <lineage>
        <taxon>Bacteria</taxon>
        <taxon>Pseudomonadati</taxon>
        <taxon>Pseudomonadota</taxon>
        <taxon>Alphaproteobacteria</taxon>
        <taxon>Caulobacterales</taxon>
        <taxon>Caulobacterales incertae sedis</taxon>
        <taxon>Candidatus Phycosocius</taxon>
    </lineage>
</organism>
<feature type="chain" id="PRO_5015193262" evidence="13">
    <location>
        <begin position="28"/>
        <end position="877"/>
    </location>
</feature>
<sequence>MKMNRLGYRGLLLAACATSIYAAPAFAQQQAPAAAEEQPVEEVIVTATRRETALQSVAVAVTAIGAEAIQSAGVKDIRDLTQLAPSLQVPVSENSGSVTARIRGVGTQGSNPGLESSVGVVIDGVFRARNSVAFGDLGEIRAIEVLRGPQGTLFGRNTSAGLINVTTKKPSFEFGTSGDATFGNYGLGGIGLGITGPLIEDKLAGRLYVTARARDGYMNVNNGTARTESNDTNYYAVRGQLLYTPSETFDARLIVDVASRAEACCAAAVWLRDVRVPSTTDIINKISPNGLQTSRNLNSYLASANRTYDQDIDDQGFSLEANWDVGFGKLTSITAKRNWKRVAGADSDYTGADILYSLKSEGAGAEFDTFSQEFRYAGTVGKLDWLVGTIYAKETLNNHVRFRTGNDYQAYIGALLGPALALASPSLAVNPLNPAVTNTQLAGVVSTWQSILGVTPANIGTLAGGGGQFDDYVQESESLALFTHNIYQFNDDFSVTLGLRYTSEDKNFRASYRTLGNTGCTAIENRLGLDAARNAGALAGVVGAICAPWMRSALDGMDHRQKKSENEWSGIVSAAYRFAPNINSYVSYSRGYKAGGFNLDRAFSDLQNNLVTSIVSPGVGNRTVRQPDTSFAAETVDAYEVGLKTQWFNRALTANFAAYHQTFENFQLNTFTGISFVVTAVPEVVSQGVEFDYVLRTPVDGLTLTGGAAYSLTEYTKNLGAASQPSTFLGQNPNLYLLPGAQLTSSPVWTYGSALNYERSVLSDKALFKAYADFRTITDTITGSNLDPRKTQPGYTLFNARLALSTADERWTVELWGRNLTDERYAQITFDAPLQGDAPALTNQPAVGGFAPRPINSQINAFVGEPRTYGLTLRWSY</sequence>
<dbReference type="Proteomes" id="UP000245086">
    <property type="component" value="Unassembled WGS sequence"/>
</dbReference>
<dbReference type="SUPFAM" id="SSF56935">
    <property type="entry name" value="Porins"/>
    <property type="match status" value="1"/>
</dbReference>
<keyword evidence="9 11" id="KW-0472">Membrane</keyword>
<evidence type="ECO:0000256" key="11">
    <source>
        <dbReference type="PROSITE-ProRule" id="PRU01360"/>
    </source>
</evidence>
<keyword evidence="16" id="KW-0675">Receptor</keyword>
<evidence type="ECO:0000256" key="4">
    <source>
        <dbReference type="ARBA" id="ARBA00022496"/>
    </source>
</evidence>
<keyword evidence="13" id="KW-0732">Signal</keyword>
<evidence type="ECO:0000256" key="12">
    <source>
        <dbReference type="RuleBase" id="RU003357"/>
    </source>
</evidence>
<dbReference type="RefSeq" id="WP_192576226.1">
    <property type="nucleotide sequence ID" value="NZ_BFBR01000004.1"/>
</dbReference>
<dbReference type="InterPro" id="IPR012910">
    <property type="entry name" value="Plug_dom"/>
</dbReference>
<evidence type="ECO:0000313" key="16">
    <source>
        <dbReference type="EMBL" id="GBF57834.1"/>
    </source>
</evidence>
<evidence type="ECO:0000256" key="8">
    <source>
        <dbReference type="ARBA" id="ARBA00023077"/>
    </source>
</evidence>
<protein>
    <submittedName>
        <fullName evidence="16">Pesticin receptor</fullName>
    </submittedName>
</protein>
<evidence type="ECO:0000259" key="14">
    <source>
        <dbReference type="Pfam" id="PF00593"/>
    </source>
</evidence>
<evidence type="ECO:0000256" key="5">
    <source>
        <dbReference type="ARBA" id="ARBA00022692"/>
    </source>
</evidence>
<keyword evidence="2 11" id="KW-0813">Transport</keyword>
<keyword evidence="10 11" id="KW-0998">Cell outer membrane</keyword>
<gene>
    <name evidence="16" type="primary">fyuA_5</name>
    <name evidence="16" type="ORF">PbB2_01504</name>
</gene>
<name>A0A2P2E9W8_9PROT</name>
<comment type="similarity">
    <text evidence="11 12">Belongs to the TonB-dependent receptor family.</text>
</comment>
<evidence type="ECO:0000256" key="9">
    <source>
        <dbReference type="ARBA" id="ARBA00023136"/>
    </source>
</evidence>
<feature type="domain" description="TonB-dependent receptor plug" evidence="15">
    <location>
        <begin position="54"/>
        <end position="161"/>
    </location>
</feature>
<evidence type="ECO:0000256" key="13">
    <source>
        <dbReference type="SAM" id="SignalP"/>
    </source>
</evidence>
<evidence type="ECO:0000256" key="2">
    <source>
        <dbReference type="ARBA" id="ARBA00022448"/>
    </source>
</evidence>
<dbReference type="PROSITE" id="PS52016">
    <property type="entry name" value="TONB_DEPENDENT_REC_3"/>
    <property type="match status" value="1"/>
</dbReference>
<keyword evidence="3 11" id="KW-1134">Transmembrane beta strand</keyword>